<dbReference type="STRING" id="590652.BST39_14345"/>
<feature type="domain" description="EVE" evidence="2">
    <location>
        <begin position="501"/>
        <end position="636"/>
    </location>
</feature>
<dbReference type="Proteomes" id="UP000192513">
    <property type="component" value="Unassembled WGS sequence"/>
</dbReference>
<evidence type="ECO:0000313" key="3">
    <source>
        <dbReference type="EMBL" id="ORB40264.1"/>
    </source>
</evidence>
<reference evidence="3 4" key="1">
    <citation type="submission" date="2017-02" db="EMBL/GenBank/DDBJ databases">
        <title>The new phylogeny of genus Mycobacterium.</title>
        <authorList>
            <person name="Tortoli E."/>
            <person name="Trovato A."/>
            <person name="Cirillo D.M."/>
        </authorList>
    </citation>
    <scope>NUCLEOTIDE SEQUENCE [LARGE SCALE GENOMIC DNA]</scope>
    <source>
        <strain evidence="3 4">DSM 45000</strain>
    </source>
</reference>
<keyword evidence="4" id="KW-1185">Reference proteome</keyword>
<dbReference type="EMBL" id="MVIE01000016">
    <property type="protein sequence ID" value="ORB40264.1"/>
    <property type="molecule type" value="Genomic_DNA"/>
</dbReference>
<evidence type="ECO:0000256" key="1">
    <source>
        <dbReference type="SAM" id="MobiDB-lite"/>
    </source>
</evidence>
<dbReference type="Gene3D" id="3.10.590.10">
    <property type="entry name" value="ph1033 like domains"/>
    <property type="match status" value="1"/>
</dbReference>
<dbReference type="SUPFAM" id="SSF88697">
    <property type="entry name" value="PUA domain-like"/>
    <property type="match status" value="1"/>
</dbReference>
<accession>A0A1X0IB17</accession>
<dbReference type="SUPFAM" id="SSF52540">
    <property type="entry name" value="P-loop containing nucleoside triphosphate hydrolases"/>
    <property type="match status" value="1"/>
</dbReference>
<comment type="caution">
    <text evidence="3">The sequence shown here is derived from an EMBL/GenBank/DDBJ whole genome shotgun (WGS) entry which is preliminary data.</text>
</comment>
<organism evidence="3 4">
    <name type="scientific">Mycobacterium paraseoulense</name>
    <dbReference type="NCBI Taxonomy" id="590652"/>
    <lineage>
        <taxon>Bacteria</taxon>
        <taxon>Bacillati</taxon>
        <taxon>Actinomycetota</taxon>
        <taxon>Actinomycetes</taxon>
        <taxon>Mycobacteriales</taxon>
        <taxon>Mycobacteriaceae</taxon>
        <taxon>Mycobacterium</taxon>
    </lineage>
</organism>
<dbReference type="InterPro" id="IPR027417">
    <property type="entry name" value="P-loop_NTPase"/>
</dbReference>
<gene>
    <name evidence="3" type="ORF">BST39_14345</name>
</gene>
<dbReference type="InterPro" id="IPR002740">
    <property type="entry name" value="EVE_domain"/>
</dbReference>
<dbReference type="Gene3D" id="3.40.50.300">
    <property type="entry name" value="P-loop containing nucleotide triphosphate hydrolases"/>
    <property type="match status" value="1"/>
</dbReference>
<protein>
    <recommendedName>
        <fullName evidence="2">EVE domain-containing protein</fullName>
    </recommendedName>
</protein>
<feature type="region of interest" description="Disordered" evidence="1">
    <location>
        <begin position="1033"/>
        <end position="1077"/>
    </location>
</feature>
<dbReference type="AlphaFoldDB" id="A0A1X0IB17"/>
<dbReference type="Pfam" id="PF01878">
    <property type="entry name" value="EVE"/>
    <property type="match status" value="1"/>
</dbReference>
<feature type="compositionally biased region" description="Acidic residues" evidence="1">
    <location>
        <begin position="1037"/>
        <end position="1051"/>
    </location>
</feature>
<dbReference type="InterPro" id="IPR015947">
    <property type="entry name" value="PUA-like_sf"/>
</dbReference>
<evidence type="ECO:0000313" key="4">
    <source>
        <dbReference type="Proteomes" id="UP000192513"/>
    </source>
</evidence>
<proteinExistence type="predicted"/>
<evidence type="ECO:0000259" key="2">
    <source>
        <dbReference type="Pfam" id="PF01878"/>
    </source>
</evidence>
<sequence>MTRRVVDMPLGGAPVFTALDCAFLQQFAGGTQTSDLTEEQTSGIADLRARLLEAATAVADQLSADWRPFKSDVNRPSISGHVARLLWSCAYPSASPHKSFGLQVALIVQPSGIELCFCLGAGVSQSKSGDTRDELAREFARVHERMQTAPHAVVESVTQRLGSEWSFRKKWLMPPGAGEFRAFEEWLSFAGASPEGGASISRYFAPEQVDGAAPAFVDDLVRLARAVRPLVDWVYSDDGADMQAAGLGLPDQAVDHGESGRMPRGFRRDLFDAAVAELKRERLEHGDLHQLACRQLAAWIEQRDTLTDDALWAGLRDRFLPFGHVEIDGKRYDAKSPTPLNDAELRAAEREGRVTAHGNLHWTGLARAVGSERDDVPAIRAAIDWILDETIPFDDRIAALVGGDRRVRGFGIAVWTGFYAMVRDWEQPAVNETVKGAYAKLGWPLVQDTPPAQVAEVKARGELLLAESGLRSLSDIDWVYWRVLAMESTDTPTTRVDTGSWWLFQGSPDRYDIDRAVSELERLTWTTSRYASEIKAGHRVFLYRTGKEAAVIALATVESNPAEMPESESELAYFRNASDDMAGTATRVWLRIDRIVEPPVTRDTLEADPDLRDLANLKFASATNYPVPPELASRLLALIAAEPPESVNWRDASAVPRVLKSVTAGAGLWFESWVLEDLYLALRTKPFLILTGLSGTGKTKVALALQDLLTDEDTRAFVSVRPDWVDGKSLLGYHNLLTDTFVATSTTRLLLDAEKEFKAKGRDARPYILLLDEMNLARVEHYLSDYLSVLESRRLTPDGELTSDPIVLHTMDSGLPSSGDSGVVPPTVSLAPNVYLIGTVNIDETTHPFSRKVLDRANVVELFDVDLTKSGVVGSTAVTVTERRQVRGHFARGGRFVDLAEPSLSTPWLTELVEVNAVLARDRLHFGYRVRNEVLAFVEQAGDGGLLGEGEEARRVALDVQLLQKVLPKLAGSRERLERPLRGLLTVCLAPAARHDDRARRLADDPERLFTTMEKIAGGDGWSARDQIAAATGDVPDSLDGEDEEVADETESIAQAEPSGIPAASAMGRPDPWPLRTDELRYPRTARKIARMLLQLRDEGYASFFE</sequence>
<name>A0A1X0IB17_9MYCO</name>